<dbReference type="InterPro" id="IPR041616">
    <property type="entry name" value="PheRS_beta_core"/>
</dbReference>
<feature type="domain" description="B5" evidence="19">
    <location>
        <begin position="396"/>
        <end position="467"/>
    </location>
</feature>
<dbReference type="Pfam" id="PF01588">
    <property type="entry name" value="tRNA_bind"/>
    <property type="match status" value="1"/>
</dbReference>
<proteinExistence type="inferred from homology"/>
<keyword evidence="10 15" id="KW-0460">Magnesium</keyword>
<dbReference type="PROSITE" id="PS51483">
    <property type="entry name" value="B5"/>
    <property type="match status" value="1"/>
</dbReference>
<dbReference type="GO" id="GO:0000049">
    <property type="term" value="F:tRNA binding"/>
    <property type="evidence" value="ECO:0007669"/>
    <property type="project" value="UniProtKB-UniRule"/>
</dbReference>
<dbReference type="GO" id="GO:0000287">
    <property type="term" value="F:magnesium ion binding"/>
    <property type="evidence" value="ECO:0007669"/>
    <property type="project" value="UniProtKB-UniRule"/>
</dbReference>
<keyword evidence="12 15" id="KW-0648">Protein biosynthesis</keyword>
<dbReference type="Gene3D" id="3.50.40.10">
    <property type="entry name" value="Phenylalanyl-trna Synthetase, Chain B, domain 3"/>
    <property type="match status" value="1"/>
</dbReference>
<evidence type="ECO:0000256" key="7">
    <source>
        <dbReference type="ARBA" id="ARBA00022723"/>
    </source>
</evidence>
<dbReference type="SUPFAM" id="SSF54991">
    <property type="entry name" value="Anticodon-binding domain of PheRS"/>
    <property type="match status" value="1"/>
</dbReference>
<keyword evidence="13 15" id="KW-0030">Aminoacyl-tRNA synthetase</keyword>
<dbReference type="InterPro" id="IPR045864">
    <property type="entry name" value="aa-tRNA-synth_II/BPL/LPL"/>
</dbReference>
<name>A0A7Y0Q2I4_9FIRM</name>
<dbReference type="InterPro" id="IPR004532">
    <property type="entry name" value="Phe-tRNA-ligase_IIc_bsu_bact"/>
</dbReference>
<evidence type="ECO:0000256" key="2">
    <source>
        <dbReference type="ARBA" id="ARBA00008653"/>
    </source>
</evidence>
<feature type="binding site" evidence="15">
    <location>
        <position position="451"/>
    </location>
    <ligand>
        <name>Mg(2+)</name>
        <dbReference type="ChEBI" id="CHEBI:18420"/>
        <note>shared with alpha subunit</note>
    </ligand>
</feature>
<dbReference type="Gene3D" id="2.40.50.140">
    <property type="entry name" value="Nucleic acid-binding proteins"/>
    <property type="match status" value="1"/>
</dbReference>
<dbReference type="InterPro" id="IPR005121">
    <property type="entry name" value="Fdx_antiC-bd"/>
</dbReference>
<evidence type="ECO:0000259" key="18">
    <source>
        <dbReference type="PROSITE" id="PS51447"/>
    </source>
</evidence>
<dbReference type="Pfam" id="PF03483">
    <property type="entry name" value="B3_4"/>
    <property type="match status" value="1"/>
</dbReference>
<dbReference type="GO" id="GO:0140096">
    <property type="term" value="F:catalytic activity, acting on a protein"/>
    <property type="evidence" value="ECO:0007669"/>
    <property type="project" value="UniProtKB-ARBA"/>
</dbReference>
<feature type="binding site" evidence="15">
    <location>
        <position position="445"/>
    </location>
    <ligand>
        <name>Mg(2+)</name>
        <dbReference type="ChEBI" id="CHEBI:18420"/>
        <note>shared with alpha subunit</note>
    </ligand>
</feature>
<feature type="domain" description="TRNA-binding" evidence="17">
    <location>
        <begin position="39"/>
        <end position="148"/>
    </location>
</feature>
<gene>
    <name evidence="15 20" type="primary">pheT</name>
    <name evidence="20" type="ORF">HIJ39_08385</name>
</gene>
<evidence type="ECO:0000256" key="4">
    <source>
        <dbReference type="ARBA" id="ARBA00022490"/>
    </source>
</evidence>
<evidence type="ECO:0000256" key="16">
    <source>
        <dbReference type="PROSITE-ProRule" id="PRU00209"/>
    </source>
</evidence>
<dbReference type="PROSITE" id="PS50886">
    <property type="entry name" value="TRBD"/>
    <property type="match status" value="1"/>
</dbReference>
<evidence type="ECO:0000256" key="6">
    <source>
        <dbReference type="ARBA" id="ARBA00022598"/>
    </source>
</evidence>
<dbReference type="NCBIfam" id="TIGR00472">
    <property type="entry name" value="pheT_bact"/>
    <property type="match status" value="1"/>
</dbReference>
<dbReference type="GO" id="GO:0004826">
    <property type="term" value="F:phenylalanine-tRNA ligase activity"/>
    <property type="evidence" value="ECO:0007669"/>
    <property type="project" value="UniProtKB-UniRule"/>
</dbReference>
<dbReference type="SUPFAM" id="SSF55681">
    <property type="entry name" value="Class II aaRS and biotin synthetases"/>
    <property type="match status" value="1"/>
</dbReference>
<dbReference type="InterPro" id="IPR009061">
    <property type="entry name" value="DNA-bd_dom_put_sf"/>
</dbReference>
<protein>
    <recommendedName>
        <fullName evidence="15">Phenylalanine--tRNA ligase beta subunit</fullName>
        <ecNumber evidence="15">6.1.1.20</ecNumber>
    </recommendedName>
    <alternativeName>
        <fullName evidence="15">Phenylalanyl-tRNA synthetase beta subunit</fullName>
        <shortName evidence="15">PheRS</shortName>
    </alternativeName>
</protein>
<accession>A0A7Y0Q2I4</accession>
<dbReference type="InterPro" id="IPR045060">
    <property type="entry name" value="Phe-tRNA-ligase_IIc_bsu"/>
</dbReference>
<keyword evidence="6 15" id="KW-0436">Ligase</keyword>
<dbReference type="InterPro" id="IPR036690">
    <property type="entry name" value="Fdx_antiC-bd_sf"/>
</dbReference>
<evidence type="ECO:0000256" key="8">
    <source>
        <dbReference type="ARBA" id="ARBA00022741"/>
    </source>
</evidence>
<dbReference type="PANTHER" id="PTHR10947:SF0">
    <property type="entry name" value="PHENYLALANINE--TRNA LIGASE BETA SUBUNIT"/>
    <property type="match status" value="1"/>
</dbReference>
<dbReference type="GO" id="GO:0005524">
    <property type="term" value="F:ATP binding"/>
    <property type="evidence" value="ECO:0007669"/>
    <property type="project" value="UniProtKB-UniRule"/>
</dbReference>
<dbReference type="AlphaFoldDB" id="A0A7Y0Q2I4"/>
<evidence type="ECO:0000256" key="9">
    <source>
        <dbReference type="ARBA" id="ARBA00022840"/>
    </source>
</evidence>
<comment type="subcellular location">
    <subcellularLocation>
        <location evidence="1 15">Cytoplasm</location>
    </subcellularLocation>
</comment>
<organism evidence="20 21">
    <name type="scientific">Sulfobacillus harzensis</name>
    <dbReference type="NCBI Taxonomy" id="2729629"/>
    <lineage>
        <taxon>Bacteria</taxon>
        <taxon>Bacillati</taxon>
        <taxon>Bacillota</taxon>
        <taxon>Clostridia</taxon>
        <taxon>Eubacteriales</taxon>
        <taxon>Clostridiales Family XVII. Incertae Sedis</taxon>
        <taxon>Sulfobacillus</taxon>
    </lineage>
</organism>
<dbReference type="EMBL" id="JABBVZ010000021">
    <property type="protein sequence ID" value="NMP22370.1"/>
    <property type="molecule type" value="Genomic_DNA"/>
</dbReference>
<keyword evidence="7 15" id="KW-0479">Metal-binding</keyword>
<dbReference type="InterPro" id="IPR033714">
    <property type="entry name" value="tRNA_bind_bactPheRS"/>
</dbReference>
<comment type="cofactor">
    <cofactor evidence="15">
        <name>Mg(2+)</name>
        <dbReference type="ChEBI" id="CHEBI:18420"/>
    </cofactor>
    <text evidence="15">Binds 2 magnesium ions per tetramer.</text>
</comment>
<dbReference type="PROSITE" id="PS51447">
    <property type="entry name" value="FDX_ACB"/>
    <property type="match status" value="1"/>
</dbReference>
<dbReference type="PANTHER" id="PTHR10947">
    <property type="entry name" value="PHENYLALANYL-TRNA SYNTHETASE BETA CHAIN AND LEUCINE-RICH REPEAT-CONTAINING PROTEIN 47"/>
    <property type="match status" value="1"/>
</dbReference>
<sequence>MIVSHRWLKRHLPNLPEPRQVVAGLEQIGVEVAATKAWGENFAMVELVEVVARTPHPESDHLSLVDVRRGRGEVTRIVTGASNGFPGERLWYAPPGTTLPDGRTLSVRALRGIDSPGMLLSPEELGYQTAGGDLWVWDGPDPLGTTFLQVIGGPDTLYEVELTPNIAQYLQSVRHLARELGAIWHLPLAPAVAPFAYQDNPLAVVEAPERCPLYGLVGLKIKPGLVSPLWLQTLLLAMGHRIIHPAVDVTNFVLWDLGEPLHAFDQRRVNGPIRVRLAQPEESLTLLDGAVITLDSRDLVIADQDKALALAGIMGGIDSGVAPDTEEIWLECAHFSAPGIYQSFKKHGLMTDAAVHFGRGTDPLAVFEAPAVVTQILAEAGVLVEVQVSGVVGDLPTERLIPFNPARIRALLGVEWDDEKMRQALQGFGYAFLDTQVVVPRYRHDVESIYDLAEDVARFHGLDNIAPRLPYGVTGLARRSAAVQFEEEMRDVVASAGYHEVVTRTFANPAWAPLFSESEAASVRVTNPLREEESVLRQHILPSLLEVARYNRSRHDLAIRIFELGSVFAREAAQIQEGRELGVLLSLEPAASFPPREEATIYDLTGLADFLFSRLGLGGHREAMPNPPAYVHPGRVEALVVEGKTIGWVGELRPRIAQHYRVRRLGALVMQVDANLIRRVSQPGRPSRFPEVERDLSLVIPEAVPYQALVQAIDQLNIGVLQAMRPIDRYHGDFGTSLTVRLRFQSDQETLTDEQVDHEVGRILEQLAALDVKIRQ</sequence>
<dbReference type="CDD" id="cd02796">
    <property type="entry name" value="tRNA_bind_bactPheRS"/>
    <property type="match status" value="1"/>
</dbReference>
<dbReference type="EC" id="6.1.1.20" evidence="15"/>
<evidence type="ECO:0000256" key="15">
    <source>
        <dbReference type="HAMAP-Rule" id="MF_00283"/>
    </source>
</evidence>
<evidence type="ECO:0000256" key="10">
    <source>
        <dbReference type="ARBA" id="ARBA00022842"/>
    </source>
</evidence>
<comment type="subunit">
    <text evidence="3 15">Tetramer of two alpha and two beta subunits.</text>
</comment>
<dbReference type="SMART" id="SM00874">
    <property type="entry name" value="B5"/>
    <property type="match status" value="1"/>
</dbReference>
<evidence type="ECO:0000256" key="5">
    <source>
        <dbReference type="ARBA" id="ARBA00022555"/>
    </source>
</evidence>
<feature type="binding site" evidence="15">
    <location>
        <position position="455"/>
    </location>
    <ligand>
        <name>Mg(2+)</name>
        <dbReference type="ChEBI" id="CHEBI:18420"/>
        <note>shared with alpha subunit</note>
    </ligand>
</feature>
<evidence type="ECO:0000256" key="3">
    <source>
        <dbReference type="ARBA" id="ARBA00011209"/>
    </source>
</evidence>
<dbReference type="Gene3D" id="3.30.930.10">
    <property type="entry name" value="Bira Bifunctional Protein, Domain 2"/>
    <property type="match status" value="1"/>
</dbReference>
<evidence type="ECO:0000259" key="17">
    <source>
        <dbReference type="PROSITE" id="PS50886"/>
    </source>
</evidence>
<evidence type="ECO:0000313" key="21">
    <source>
        <dbReference type="Proteomes" id="UP000533476"/>
    </source>
</evidence>
<dbReference type="GO" id="GO:0016740">
    <property type="term" value="F:transferase activity"/>
    <property type="evidence" value="ECO:0007669"/>
    <property type="project" value="UniProtKB-ARBA"/>
</dbReference>
<comment type="similarity">
    <text evidence="2 15">Belongs to the phenylalanyl-tRNA synthetase beta subunit family. Type 1 subfamily.</text>
</comment>
<dbReference type="Pfam" id="PF03484">
    <property type="entry name" value="B5"/>
    <property type="match status" value="1"/>
</dbReference>
<evidence type="ECO:0000259" key="19">
    <source>
        <dbReference type="PROSITE" id="PS51483"/>
    </source>
</evidence>
<dbReference type="SUPFAM" id="SSF56037">
    <property type="entry name" value="PheT/TilS domain"/>
    <property type="match status" value="1"/>
</dbReference>
<evidence type="ECO:0000256" key="13">
    <source>
        <dbReference type="ARBA" id="ARBA00023146"/>
    </source>
</evidence>
<dbReference type="InterPro" id="IPR005146">
    <property type="entry name" value="B3/B4_tRNA-bd"/>
</dbReference>
<evidence type="ECO:0000313" key="20">
    <source>
        <dbReference type="EMBL" id="NMP22370.1"/>
    </source>
</evidence>
<keyword evidence="21" id="KW-1185">Reference proteome</keyword>
<dbReference type="InterPro" id="IPR012340">
    <property type="entry name" value="NA-bd_OB-fold"/>
</dbReference>
<dbReference type="SUPFAM" id="SSF46955">
    <property type="entry name" value="Putative DNA-binding domain"/>
    <property type="match status" value="1"/>
</dbReference>
<dbReference type="RefSeq" id="WP_169098612.1">
    <property type="nucleotide sequence ID" value="NZ_JABBVZ010000021.1"/>
</dbReference>
<evidence type="ECO:0000256" key="11">
    <source>
        <dbReference type="ARBA" id="ARBA00022884"/>
    </source>
</evidence>
<comment type="caution">
    <text evidence="20">The sequence shown here is derived from an EMBL/GenBank/DDBJ whole genome shotgun (WGS) entry which is preliminary data.</text>
</comment>
<comment type="catalytic activity">
    <reaction evidence="14 15">
        <text>tRNA(Phe) + L-phenylalanine + ATP = L-phenylalanyl-tRNA(Phe) + AMP + diphosphate + H(+)</text>
        <dbReference type="Rhea" id="RHEA:19413"/>
        <dbReference type="Rhea" id="RHEA-COMP:9668"/>
        <dbReference type="Rhea" id="RHEA-COMP:9699"/>
        <dbReference type="ChEBI" id="CHEBI:15378"/>
        <dbReference type="ChEBI" id="CHEBI:30616"/>
        <dbReference type="ChEBI" id="CHEBI:33019"/>
        <dbReference type="ChEBI" id="CHEBI:58095"/>
        <dbReference type="ChEBI" id="CHEBI:78442"/>
        <dbReference type="ChEBI" id="CHEBI:78531"/>
        <dbReference type="ChEBI" id="CHEBI:456215"/>
        <dbReference type="EC" id="6.1.1.20"/>
    </reaction>
</comment>
<dbReference type="Pfam" id="PF17759">
    <property type="entry name" value="tRNA_synthFbeta"/>
    <property type="match status" value="1"/>
</dbReference>
<dbReference type="GO" id="GO:0006432">
    <property type="term" value="P:phenylalanyl-tRNA aminoacylation"/>
    <property type="evidence" value="ECO:0007669"/>
    <property type="project" value="UniProtKB-UniRule"/>
</dbReference>
<dbReference type="Pfam" id="PF03147">
    <property type="entry name" value="FDX-ACB"/>
    <property type="match status" value="1"/>
</dbReference>
<keyword evidence="8 15" id="KW-0547">Nucleotide-binding</keyword>
<dbReference type="SMART" id="SM00873">
    <property type="entry name" value="B3_4"/>
    <property type="match status" value="1"/>
</dbReference>
<evidence type="ECO:0000256" key="14">
    <source>
        <dbReference type="ARBA" id="ARBA00049255"/>
    </source>
</evidence>
<keyword evidence="5 16" id="KW-0820">tRNA-binding</keyword>
<dbReference type="SMART" id="SM00896">
    <property type="entry name" value="FDX-ACB"/>
    <property type="match status" value="1"/>
</dbReference>
<reference evidence="20 21" key="1">
    <citation type="submission" date="2020-04" db="EMBL/GenBank/DDBJ databases">
        <authorList>
            <person name="Zhang R."/>
            <person name="Schippers A."/>
        </authorList>
    </citation>
    <scope>NUCLEOTIDE SEQUENCE [LARGE SCALE GENOMIC DNA]</scope>
    <source>
        <strain evidence="20 21">DSM 109850</strain>
    </source>
</reference>
<dbReference type="Gene3D" id="3.30.70.380">
    <property type="entry name" value="Ferrodoxin-fold anticodon-binding domain"/>
    <property type="match status" value="1"/>
</dbReference>
<feature type="domain" description="FDX-ACB" evidence="18">
    <location>
        <begin position="687"/>
        <end position="775"/>
    </location>
</feature>
<dbReference type="InterPro" id="IPR005147">
    <property type="entry name" value="tRNA_synthase_B5-dom"/>
</dbReference>
<keyword evidence="4 15" id="KW-0963">Cytoplasm</keyword>
<dbReference type="Proteomes" id="UP000533476">
    <property type="component" value="Unassembled WGS sequence"/>
</dbReference>
<dbReference type="InterPro" id="IPR002547">
    <property type="entry name" value="tRNA-bd_dom"/>
</dbReference>
<keyword evidence="11 16" id="KW-0694">RNA-binding</keyword>
<dbReference type="Gene3D" id="3.30.56.10">
    <property type="match status" value="2"/>
</dbReference>
<evidence type="ECO:0000256" key="1">
    <source>
        <dbReference type="ARBA" id="ARBA00004496"/>
    </source>
</evidence>
<dbReference type="CDD" id="cd00769">
    <property type="entry name" value="PheRS_beta_core"/>
    <property type="match status" value="1"/>
</dbReference>
<keyword evidence="9 15" id="KW-0067">ATP-binding</keyword>
<dbReference type="SUPFAM" id="SSF50249">
    <property type="entry name" value="Nucleic acid-binding proteins"/>
    <property type="match status" value="1"/>
</dbReference>
<dbReference type="GO" id="GO:0009328">
    <property type="term" value="C:phenylalanine-tRNA ligase complex"/>
    <property type="evidence" value="ECO:0007669"/>
    <property type="project" value="TreeGrafter"/>
</dbReference>
<dbReference type="InterPro" id="IPR020825">
    <property type="entry name" value="Phe-tRNA_synthase-like_B3/B4"/>
</dbReference>
<dbReference type="HAMAP" id="MF_00283">
    <property type="entry name" value="Phe_tRNA_synth_beta1"/>
    <property type="match status" value="1"/>
</dbReference>
<evidence type="ECO:0000256" key="12">
    <source>
        <dbReference type="ARBA" id="ARBA00022917"/>
    </source>
</evidence>
<feature type="binding site" evidence="15">
    <location>
        <position position="454"/>
    </location>
    <ligand>
        <name>Mg(2+)</name>
        <dbReference type="ChEBI" id="CHEBI:18420"/>
        <note>shared with alpha subunit</note>
    </ligand>
</feature>